<proteinExistence type="predicted"/>
<evidence type="ECO:0000259" key="2">
    <source>
        <dbReference type="PROSITE" id="PS50157"/>
    </source>
</evidence>
<dbReference type="AlphaFoldDB" id="A0A4Y2NRY1"/>
<dbReference type="InterPro" id="IPR013087">
    <property type="entry name" value="Znf_C2H2_type"/>
</dbReference>
<protein>
    <recommendedName>
        <fullName evidence="2">C2H2-type domain-containing protein</fullName>
    </recommendedName>
</protein>
<dbReference type="EMBL" id="BGPR01009514">
    <property type="protein sequence ID" value="GBN40486.1"/>
    <property type="molecule type" value="Genomic_DNA"/>
</dbReference>
<keyword evidence="4" id="KW-1185">Reference proteome</keyword>
<organism evidence="3 4">
    <name type="scientific">Araneus ventricosus</name>
    <name type="common">Orbweaver spider</name>
    <name type="synonym">Epeira ventricosa</name>
    <dbReference type="NCBI Taxonomy" id="182803"/>
    <lineage>
        <taxon>Eukaryota</taxon>
        <taxon>Metazoa</taxon>
        <taxon>Ecdysozoa</taxon>
        <taxon>Arthropoda</taxon>
        <taxon>Chelicerata</taxon>
        <taxon>Arachnida</taxon>
        <taxon>Araneae</taxon>
        <taxon>Araneomorphae</taxon>
        <taxon>Entelegynae</taxon>
        <taxon>Araneoidea</taxon>
        <taxon>Araneidae</taxon>
        <taxon>Araneus</taxon>
    </lineage>
</organism>
<name>A0A4Y2NRY1_ARAVE</name>
<dbReference type="OrthoDB" id="7701642at2759"/>
<comment type="caution">
    <text evidence="3">The sequence shown here is derived from an EMBL/GenBank/DDBJ whole genome shotgun (WGS) entry which is preliminary data.</text>
</comment>
<keyword evidence="1" id="KW-0862">Zinc</keyword>
<dbReference type="PROSITE" id="PS50157">
    <property type="entry name" value="ZINC_FINGER_C2H2_2"/>
    <property type="match status" value="1"/>
</dbReference>
<accession>A0A4Y2NRY1</accession>
<sequence length="92" mass="10506">MATAGFECKYCSMWFRTKIGLGVHEQSQHRAEYQDEIQVPKPKTRWSQEELPVMAMQEAILISQGNIAELVPPEGDCQACPRTHGKRIFIKT</sequence>
<feature type="domain" description="C2H2-type" evidence="2">
    <location>
        <begin position="6"/>
        <end position="34"/>
    </location>
</feature>
<evidence type="ECO:0000313" key="3">
    <source>
        <dbReference type="EMBL" id="GBN40486.1"/>
    </source>
</evidence>
<keyword evidence="1" id="KW-0863">Zinc-finger</keyword>
<gene>
    <name evidence="3" type="ORF">AVEN_275196_1</name>
</gene>
<keyword evidence="1" id="KW-0479">Metal-binding</keyword>
<dbReference type="GO" id="GO:0008270">
    <property type="term" value="F:zinc ion binding"/>
    <property type="evidence" value="ECO:0007669"/>
    <property type="project" value="UniProtKB-KW"/>
</dbReference>
<evidence type="ECO:0000256" key="1">
    <source>
        <dbReference type="PROSITE-ProRule" id="PRU00042"/>
    </source>
</evidence>
<dbReference type="PROSITE" id="PS00028">
    <property type="entry name" value="ZINC_FINGER_C2H2_1"/>
    <property type="match status" value="1"/>
</dbReference>
<evidence type="ECO:0000313" key="4">
    <source>
        <dbReference type="Proteomes" id="UP000499080"/>
    </source>
</evidence>
<reference evidence="3 4" key="1">
    <citation type="journal article" date="2019" name="Sci. Rep.">
        <title>Orb-weaving spider Araneus ventricosus genome elucidates the spidroin gene catalogue.</title>
        <authorList>
            <person name="Kono N."/>
            <person name="Nakamura H."/>
            <person name="Ohtoshi R."/>
            <person name="Moran D.A.P."/>
            <person name="Shinohara A."/>
            <person name="Yoshida Y."/>
            <person name="Fujiwara M."/>
            <person name="Mori M."/>
            <person name="Tomita M."/>
            <person name="Arakawa K."/>
        </authorList>
    </citation>
    <scope>NUCLEOTIDE SEQUENCE [LARGE SCALE GENOMIC DNA]</scope>
</reference>
<dbReference type="Proteomes" id="UP000499080">
    <property type="component" value="Unassembled WGS sequence"/>
</dbReference>